<evidence type="ECO:0000313" key="1">
    <source>
        <dbReference type="EMBL" id="CBH09115.1"/>
    </source>
</evidence>
<gene>
    <name evidence="1" type="ORF">TbgDal_I2790</name>
</gene>
<reference evidence="2" key="1">
    <citation type="journal article" date="2010" name="PLoS Negl. Trop. Dis.">
        <title>The genome sequence of Trypanosoma brucei gambiense, causative agent of chronic human african trypanosomiasis.</title>
        <authorList>
            <person name="Jackson A.P."/>
            <person name="Sanders M."/>
            <person name="Berry A."/>
            <person name="McQuillan J."/>
            <person name="Aslett M.A."/>
            <person name="Quail M.A."/>
            <person name="Chukualim B."/>
            <person name="Capewell P."/>
            <person name="MacLeod A."/>
            <person name="Melville S.E."/>
            <person name="Gibson W."/>
            <person name="Barry J.D."/>
            <person name="Berriman M."/>
            <person name="Hertz-Fowler C."/>
        </authorList>
    </citation>
    <scope>NUCLEOTIDE SEQUENCE [LARGE SCALE GENOMIC DNA]</scope>
    <source>
        <strain evidence="2">MHOM/CI/86/DAL972</strain>
    </source>
</reference>
<proteinExistence type="predicted"/>
<sequence length="126" mass="14241">MIRHEPKKIKSVTAYTPLPAIDLFPSTLCSLTMVNEEHEFKTKKNKKLRVSEQCNAVCASRLWLMPTPNVPHSPTDGTALRKHGWAVQLHKHEIRVANPPFSIPHFSSFSFFLSSSLFYTAPHISG</sequence>
<dbReference type="Proteomes" id="UP000002316">
    <property type="component" value="Chromosome 1"/>
</dbReference>
<dbReference type="AlphaFoldDB" id="C9ZHZ8"/>
<dbReference type="RefSeq" id="XP_011771556.1">
    <property type="nucleotide sequence ID" value="XM_011773254.1"/>
</dbReference>
<dbReference type="GeneID" id="23858366"/>
<dbReference type="KEGG" id="tbg:TbgDal_I2790"/>
<protein>
    <submittedName>
        <fullName evidence="1">Uncharacterized protein</fullName>
    </submittedName>
</protein>
<organism evidence="1 2">
    <name type="scientific">Trypanosoma brucei gambiense (strain MHOM/CI/86/DAL972)</name>
    <dbReference type="NCBI Taxonomy" id="679716"/>
    <lineage>
        <taxon>Eukaryota</taxon>
        <taxon>Discoba</taxon>
        <taxon>Euglenozoa</taxon>
        <taxon>Kinetoplastea</taxon>
        <taxon>Metakinetoplastina</taxon>
        <taxon>Trypanosomatida</taxon>
        <taxon>Trypanosomatidae</taxon>
        <taxon>Trypanosoma</taxon>
    </lineage>
</organism>
<accession>C9ZHZ8</accession>
<name>C9ZHZ8_TRYB9</name>
<evidence type="ECO:0000313" key="2">
    <source>
        <dbReference type="Proteomes" id="UP000002316"/>
    </source>
</evidence>
<dbReference type="EMBL" id="FN554964">
    <property type="protein sequence ID" value="CBH09115.1"/>
    <property type="molecule type" value="Genomic_DNA"/>
</dbReference>